<evidence type="ECO:0000256" key="1">
    <source>
        <dbReference type="SAM" id="MobiDB-lite"/>
    </source>
</evidence>
<evidence type="ECO:0000313" key="3">
    <source>
        <dbReference type="Proteomes" id="UP001066276"/>
    </source>
</evidence>
<comment type="caution">
    <text evidence="2">The sequence shown here is derived from an EMBL/GenBank/DDBJ whole genome shotgun (WGS) entry which is preliminary data.</text>
</comment>
<accession>A0AAV7TWY0</accession>
<name>A0AAV7TWY0_PLEWA</name>
<dbReference type="Proteomes" id="UP001066276">
    <property type="component" value="Chromosome 3_2"/>
</dbReference>
<dbReference type="EMBL" id="JANPWB010000006">
    <property type="protein sequence ID" value="KAJ1180931.1"/>
    <property type="molecule type" value="Genomic_DNA"/>
</dbReference>
<reference evidence="2" key="1">
    <citation type="journal article" date="2022" name="bioRxiv">
        <title>Sequencing and chromosome-scale assembly of the giantPleurodeles waltlgenome.</title>
        <authorList>
            <person name="Brown T."/>
            <person name="Elewa A."/>
            <person name="Iarovenko S."/>
            <person name="Subramanian E."/>
            <person name="Araus A.J."/>
            <person name="Petzold A."/>
            <person name="Susuki M."/>
            <person name="Suzuki K.-i.T."/>
            <person name="Hayashi T."/>
            <person name="Toyoda A."/>
            <person name="Oliveira C."/>
            <person name="Osipova E."/>
            <person name="Leigh N.D."/>
            <person name="Simon A."/>
            <person name="Yun M.H."/>
        </authorList>
    </citation>
    <scope>NUCLEOTIDE SEQUENCE</scope>
    <source>
        <strain evidence="2">20211129_DDA</strain>
        <tissue evidence="2">Liver</tissue>
    </source>
</reference>
<dbReference type="AlphaFoldDB" id="A0AAV7TWY0"/>
<gene>
    <name evidence="2" type="ORF">NDU88_006142</name>
</gene>
<keyword evidence="3" id="KW-1185">Reference proteome</keyword>
<organism evidence="2 3">
    <name type="scientific">Pleurodeles waltl</name>
    <name type="common">Iberian ribbed newt</name>
    <dbReference type="NCBI Taxonomy" id="8319"/>
    <lineage>
        <taxon>Eukaryota</taxon>
        <taxon>Metazoa</taxon>
        <taxon>Chordata</taxon>
        <taxon>Craniata</taxon>
        <taxon>Vertebrata</taxon>
        <taxon>Euteleostomi</taxon>
        <taxon>Amphibia</taxon>
        <taxon>Batrachia</taxon>
        <taxon>Caudata</taxon>
        <taxon>Salamandroidea</taxon>
        <taxon>Salamandridae</taxon>
        <taxon>Pleurodelinae</taxon>
        <taxon>Pleurodeles</taxon>
    </lineage>
</organism>
<sequence length="73" mass="7801">MVKPKSKAQGQQGPVLGDLQGTPTSEMNADLMTEGMSDTLNKILGAIEDSKPTLQRNIGKLIAELGLLRADHQ</sequence>
<evidence type="ECO:0000313" key="2">
    <source>
        <dbReference type="EMBL" id="KAJ1180931.1"/>
    </source>
</evidence>
<protein>
    <submittedName>
        <fullName evidence="2">Uncharacterized protein</fullName>
    </submittedName>
</protein>
<feature type="region of interest" description="Disordered" evidence="1">
    <location>
        <begin position="1"/>
        <end position="30"/>
    </location>
</feature>
<proteinExistence type="predicted"/>